<proteinExistence type="predicted"/>
<name>A0AAX2DK25_9PSED</name>
<sequence length="220" mass="25650">MNNESLAGLVTGPNLFSYLETLSLQDHNDIADCNSIAVRSADLGHNRYSGSKGWFEEYVRTMNFLGWSLYDGTIYTRSRHIVSGSVADFLVHGAQLMKDSRQANAMIDTLDALKVDQPAMLSFDRETRQGETFQIIPARYDSWNNVHIAVYKFELSVNIKKHNFLFWDWEKRSAKIIQQQAFFKLDRSHLDSKRTLIKKKLDEHLMRRFNLRRNRLMNTP</sequence>
<dbReference type="RefSeq" id="WP_047700223.1">
    <property type="nucleotide sequence ID" value="NZ_LT629790.1"/>
</dbReference>
<dbReference type="AlphaFoldDB" id="A0AAX2DK25"/>
<protein>
    <submittedName>
        <fullName evidence="1">Uncharacterized protein</fullName>
    </submittedName>
</protein>
<dbReference type="GeneID" id="76215752"/>
<dbReference type="EMBL" id="LT629790">
    <property type="protein sequence ID" value="SDU76868.1"/>
    <property type="molecule type" value="Genomic_DNA"/>
</dbReference>
<reference evidence="1 2" key="1">
    <citation type="submission" date="2016-10" db="EMBL/GenBank/DDBJ databases">
        <authorList>
            <person name="Varghese N."/>
            <person name="Submissions S."/>
        </authorList>
    </citation>
    <scope>NUCLEOTIDE SEQUENCE [LARGE SCALE GENOMIC DNA]</scope>
    <source>
        <strain evidence="1 2">DSM 16733</strain>
    </source>
</reference>
<evidence type="ECO:0000313" key="2">
    <source>
        <dbReference type="Proteomes" id="UP000183772"/>
    </source>
</evidence>
<keyword evidence="2" id="KW-1185">Reference proteome</keyword>
<dbReference type="Proteomes" id="UP000183772">
    <property type="component" value="Chromosome I"/>
</dbReference>
<gene>
    <name evidence="1" type="ORF">SAMN05216476_5823</name>
</gene>
<accession>A0AAX2DK25</accession>
<evidence type="ECO:0000313" key="1">
    <source>
        <dbReference type="EMBL" id="SDU76868.1"/>
    </source>
</evidence>
<organism evidence="1 2">
    <name type="scientific">Pseudomonas mediterranea</name>
    <dbReference type="NCBI Taxonomy" id="183795"/>
    <lineage>
        <taxon>Bacteria</taxon>
        <taxon>Pseudomonadati</taxon>
        <taxon>Pseudomonadota</taxon>
        <taxon>Gammaproteobacteria</taxon>
        <taxon>Pseudomonadales</taxon>
        <taxon>Pseudomonadaceae</taxon>
        <taxon>Pseudomonas</taxon>
    </lineage>
</organism>